<dbReference type="PANTHER" id="PTHR14787">
    <property type="entry name" value="C10ORF188 FAMILY MEMBER"/>
    <property type="match status" value="1"/>
</dbReference>
<dbReference type="EMBL" id="JAHWGI010001215">
    <property type="protein sequence ID" value="KAK3925101.1"/>
    <property type="molecule type" value="Genomic_DNA"/>
</dbReference>
<reference evidence="1" key="1">
    <citation type="submission" date="2021-07" db="EMBL/GenBank/DDBJ databases">
        <authorList>
            <person name="Catto M.A."/>
            <person name="Jacobson A."/>
            <person name="Kennedy G."/>
            <person name="Labadie P."/>
            <person name="Hunt B.G."/>
            <person name="Srinivasan R."/>
        </authorList>
    </citation>
    <scope>NUCLEOTIDE SEQUENCE</scope>
    <source>
        <strain evidence="1">PL_HMW_Pooled</strain>
        <tissue evidence="1">Head</tissue>
    </source>
</reference>
<sequence>MSLEKVSVEISSSWKIGNQKTLQDAITVVPFSATKSNEDGALTDMVELESCVLLTQPEEENGNDKNADTSPRSCSVTLQLKSEVPSVISSVVIVCEAKLVEVYGAHNEYLKTVSADFVDEVDDMAVFCAEMTINQLTQNCTLKFARLNRLTDMWLYGIKVIWNVVDNLEASQSRQGFNFESVEQRLRESQTQLSSRAENCKNFLKMYSSLNDHNKSALGISDPLSVLSLLPSMSVDRRKMASSFLNATLQNCTPQGSDDMFKSSNSMKNVEKNSENDSNHSCCDKFESILQSHLTSMENRLLKALDERLAVLQLRQEQQFQSLLNLVLENNKIPIDVRCTSKDDNDSTLLLDQDSKLELAIKTMMDQRQDSTRRNNIGNTKENFLRNALMNLKFNEVLEGTSHTANSSATVQGNS</sequence>
<dbReference type="Pfam" id="PF14958">
    <property type="entry name" value="PAAT-like"/>
    <property type="match status" value="1"/>
</dbReference>
<dbReference type="PANTHER" id="PTHR14787:SF1">
    <property type="entry name" value="ATPASE PAAT"/>
    <property type="match status" value="1"/>
</dbReference>
<gene>
    <name evidence="1" type="ORF">KUF71_013370</name>
</gene>
<keyword evidence="2" id="KW-1185">Reference proteome</keyword>
<dbReference type="AlphaFoldDB" id="A0AAE1LLX0"/>
<protein>
    <submittedName>
        <fullName evidence="1">ATPase PAAT</fullName>
    </submittedName>
</protein>
<evidence type="ECO:0000313" key="2">
    <source>
        <dbReference type="Proteomes" id="UP001219518"/>
    </source>
</evidence>
<evidence type="ECO:0000313" key="1">
    <source>
        <dbReference type="EMBL" id="KAK3925101.1"/>
    </source>
</evidence>
<dbReference type="InterPro" id="IPR028043">
    <property type="entry name" value="PAAT-like"/>
</dbReference>
<organism evidence="1 2">
    <name type="scientific">Frankliniella fusca</name>
    <dbReference type="NCBI Taxonomy" id="407009"/>
    <lineage>
        <taxon>Eukaryota</taxon>
        <taxon>Metazoa</taxon>
        <taxon>Ecdysozoa</taxon>
        <taxon>Arthropoda</taxon>
        <taxon>Hexapoda</taxon>
        <taxon>Insecta</taxon>
        <taxon>Pterygota</taxon>
        <taxon>Neoptera</taxon>
        <taxon>Paraneoptera</taxon>
        <taxon>Thysanoptera</taxon>
        <taxon>Terebrantia</taxon>
        <taxon>Thripoidea</taxon>
        <taxon>Thripidae</taxon>
        <taxon>Frankliniella</taxon>
    </lineage>
</organism>
<name>A0AAE1LLX0_9NEOP</name>
<dbReference type="Proteomes" id="UP001219518">
    <property type="component" value="Unassembled WGS sequence"/>
</dbReference>
<accession>A0AAE1LLX0</accession>
<reference evidence="1" key="2">
    <citation type="journal article" date="2023" name="BMC Genomics">
        <title>Pest status, molecular evolution, and epigenetic factors derived from the genome assembly of Frankliniella fusca, a thysanopteran phytovirus vector.</title>
        <authorList>
            <person name="Catto M.A."/>
            <person name="Labadie P.E."/>
            <person name="Jacobson A.L."/>
            <person name="Kennedy G.G."/>
            <person name="Srinivasan R."/>
            <person name="Hunt B.G."/>
        </authorList>
    </citation>
    <scope>NUCLEOTIDE SEQUENCE</scope>
    <source>
        <strain evidence="1">PL_HMW_Pooled</strain>
    </source>
</reference>
<comment type="caution">
    <text evidence="1">The sequence shown here is derived from an EMBL/GenBank/DDBJ whole genome shotgun (WGS) entry which is preliminary data.</text>
</comment>
<proteinExistence type="predicted"/>